<dbReference type="EMBL" id="AP019302">
    <property type="protein sequence ID" value="BBH06161.1"/>
    <property type="molecule type" value="Genomic_DNA"/>
</dbReference>
<evidence type="ECO:0000313" key="1">
    <source>
        <dbReference type="EMBL" id="BBH06161.1"/>
    </source>
</evidence>
<dbReference type="PANTHER" id="PTHR31133">
    <property type="entry name" value="MEMBRANE PROTEIN"/>
    <property type="match status" value="1"/>
</dbReference>
<sequence length="192" mass="21848">MHIWENMMRSCQLRGKQLLDANVITPTDLEEWMKAKNSNDGSIIGVGLPCYSCLQTLLCSIRSNSSGLLLLDDVEINHFNRPHDKLLDWFFNPIMVLKEQIKVQLAEGNTQRMEAWDNGSLAPQDALRAAQIEGISRRMIGMMRSVSKFPTYRRRFRLVVKALMTHTVQNEASHICVSVKSNTSSEDVLDEP</sequence>
<accession>A0A4Y1RP77</accession>
<proteinExistence type="predicted"/>
<dbReference type="InterPro" id="IPR040229">
    <property type="entry name" value="At3g27390-like"/>
</dbReference>
<reference evidence="1" key="1">
    <citation type="journal article" date="2019" name="Science">
        <title>Mutation of a bHLH transcription factor allowed almond domestication.</title>
        <authorList>
            <person name="Sanchez-Perez R."/>
            <person name="Pavan S."/>
            <person name="Mazzeo R."/>
            <person name="Moldovan C."/>
            <person name="Aiese Cigliano R."/>
            <person name="Del Cueto J."/>
            <person name="Ricciardi F."/>
            <person name="Lotti C."/>
            <person name="Ricciardi L."/>
            <person name="Dicenta F."/>
            <person name="Lopez-Marques R.L."/>
            <person name="Lindberg Moller B."/>
        </authorList>
    </citation>
    <scope>NUCLEOTIDE SEQUENCE</scope>
</reference>
<dbReference type="PANTHER" id="PTHR31133:SF12">
    <property type="entry name" value="MEMBRANE PROTEIN"/>
    <property type="match status" value="1"/>
</dbReference>
<organism evidence="1">
    <name type="scientific">Prunus dulcis</name>
    <name type="common">Almond</name>
    <name type="synonym">Amygdalus dulcis</name>
    <dbReference type="NCBI Taxonomy" id="3755"/>
    <lineage>
        <taxon>Eukaryota</taxon>
        <taxon>Viridiplantae</taxon>
        <taxon>Streptophyta</taxon>
        <taxon>Embryophyta</taxon>
        <taxon>Tracheophyta</taxon>
        <taxon>Spermatophyta</taxon>
        <taxon>Magnoliopsida</taxon>
        <taxon>eudicotyledons</taxon>
        <taxon>Gunneridae</taxon>
        <taxon>Pentapetalae</taxon>
        <taxon>rosids</taxon>
        <taxon>fabids</taxon>
        <taxon>Rosales</taxon>
        <taxon>Rosaceae</taxon>
        <taxon>Amygdaloideae</taxon>
        <taxon>Amygdaleae</taxon>
        <taxon>Prunus</taxon>
    </lineage>
</organism>
<dbReference type="AlphaFoldDB" id="A0A4Y1RP77"/>
<protein>
    <submittedName>
        <fullName evidence="1">Uncharacterized protein</fullName>
    </submittedName>
</protein>
<name>A0A4Y1RP77_PRUDU</name>
<gene>
    <name evidence="1" type="ORF">Prudu_017731</name>
</gene>